<sequence length="166" mass="17521">MKKLPVLLGAALALSACASAPIPVINAPDALMYTHSRDVIVRGIDGGSNGVRPPLLVRRSYPITCAQDPLMEPPAIRSAQTVAEIDRILGTVTNRTAESYFKSEEMRLVNEQTVPSLKCSIGWFSEAIVSRDPNVISAFAAKRGVALTGPLTVPASQSLGPNAVGL</sequence>
<feature type="signal peptide" evidence="1">
    <location>
        <begin position="1"/>
        <end position="18"/>
    </location>
</feature>
<dbReference type="RefSeq" id="WP_377688411.1">
    <property type="nucleotide sequence ID" value="NZ_JBHMDZ010000049.1"/>
</dbReference>
<dbReference type="PROSITE" id="PS51257">
    <property type="entry name" value="PROKAR_LIPOPROTEIN"/>
    <property type="match status" value="1"/>
</dbReference>
<protein>
    <recommendedName>
        <fullName evidence="4">Lipoprotein</fullName>
    </recommendedName>
</protein>
<proteinExistence type="predicted"/>
<dbReference type="Proteomes" id="UP001243846">
    <property type="component" value="Unassembled WGS sequence"/>
</dbReference>
<evidence type="ECO:0000313" key="3">
    <source>
        <dbReference type="Proteomes" id="UP001243846"/>
    </source>
</evidence>
<evidence type="ECO:0000313" key="2">
    <source>
        <dbReference type="EMBL" id="MDN3710802.1"/>
    </source>
</evidence>
<reference evidence="3" key="1">
    <citation type="journal article" date="2019" name="Int. J. Syst. Evol. Microbiol.">
        <title>The Global Catalogue of Microorganisms (GCM) 10K type strain sequencing project: providing services to taxonomists for standard genome sequencing and annotation.</title>
        <authorList>
            <consortium name="The Broad Institute Genomics Platform"/>
            <consortium name="The Broad Institute Genome Sequencing Center for Infectious Disease"/>
            <person name="Wu L."/>
            <person name="Ma J."/>
        </authorList>
    </citation>
    <scope>NUCLEOTIDE SEQUENCE [LARGE SCALE GENOMIC DNA]</scope>
    <source>
        <strain evidence="3">CECT 8482</strain>
    </source>
</reference>
<evidence type="ECO:0000256" key="1">
    <source>
        <dbReference type="SAM" id="SignalP"/>
    </source>
</evidence>
<dbReference type="EMBL" id="JAUFRC010000001">
    <property type="protein sequence ID" value="MDN3710802.1"/>
    <property type="molecule type" value="Genomic_DNA"/>
</dbReference>
<organism evidence="2 3">
    <name type="scientific">Paracoccus cavernae</name>
    <dbReference type="NCBI Taxonomy" id="1571207"/>
    <lineage>
        <taxon>Bacteria</taxon>
        <taxon>Pseudomonadati</taxon>
        <taxon>Pseudomonadota</taxon>
        <taxon>Alphaproteobacteria</taxon>
        <taxon>Rhodobacterales</taxon>
        <taxon>Paracoccaceae</taxon>
        <taxon>Paracoccus</taxon>
    </lineage>
</organism>
<keyword evidence="3" id="KW-1185">Reference proteome</keyword>
<name>A0ABT8D4L6_9RHOB</name>
<evidence type="ECO:0008006" key="4">
    <source>
        <dbReference type="Google" id="ProtNLM"/>
    </source>
</evidence>
<comment type="caution">
    <text evidence="2">The sequence shown here is derived from an EMBL/GenBank/DDBJ whole genome shotgun (WGS) entry which is preliminary data.</text>
</comment>
<gene>
    <name evidence="2" type="ORF">QWZ10_01285</name>
</gene>
<accession>A0ABT8D4L6</accession>
<feature type="chain" id="PRO_5046863507" description="Lipoprotein" evidence="1">
    <location>
        <begin position="19"/>
        <end position="166"/>
    </location>
</feature>
<keyword evidence="1" id="KW-0732">Signal</keyword>